<dbReference type="Gene3D" id="3.40.50.980">
    <property type="match status" value="2"/>
</dbReference>
<dbReference type="FunCoup" id="A0A369K0M5">
    <property type="interactions" value="322"/>
</dbReference>
<gene>
    <name evidence="6" type="primary">4cl1_1</name>
    <name evidence="6" type="ORF">Hypma_007556</name>
</gene>
<dbReference type="InterPro" id="IPR045851">
    <property type="entry name" value="AMP-bd_C_sf"/>
</dbReference>
<dbReference type="Proteomes" id="UP000076154">
    <property type="component" value="Unassembled WGS sequence"/>
</dbReference>
<keyword evidence="7" id="KW-1185">Reference proteome</keyword>
<dbReference type="PANTHER" id="PTHR24096">
    <property type="entry name" value="LONG-CHAIN-FATTY-ACID--COA LIGASE"/>
    <property type="match status" value="1"/>
</dbReference>
<evidence type="ECO:0000256" key="1">
    <source>
        <dbReference type="ARBA" id="ARBA00006432"/>
    </source>
</evidence>
<dbReference type="InterPro" id="IPR020845">
    <property type="entry name" value="AMP-binding_CS"/>
</dbReference>
<dbReference type="PROSITE" id="PS00455">
    <property type="entry name" value="AMP_BINDING"/>
    <property type="match status" value="1"/>
</dbReference>
<dbReference type="Gene3D" id="3.30.300.30">
    <property type="match status" value="1"/>
</dbReference>
<evidence type="ECO:0000256" key="2">
    <source>
        <dbReference type="ARBA" id="ARBA00022598"/>
    </source>
</evidence>
<dbReference type="CDD" id="cd05911">
    <property type="entry name" value="Firefly_Luc_like"/>
    <property type="match status" value="1"/>
</dbReference>
<feature type="domain" description="AMP-dependent synthetase/ligase" evidence="4">
    <location>
        <begin position="40"/>
        <end position="425"/>
    </location>
</feature>
<dbReference type="InParanoid" id="A0A369K0M5"/>
<keyword evidence="3" id="KW-0812">Transmembrane</keyword>
<comment type="caution">
    <text evidence="6">The sequence shown here is derived from an EMBL/GenBank/DDBJ whole genome shotgun (WGS) entry which is preliminary data.</text>
</comment>
<feature type="domain" description="AMP-binding enzyme C-terminal" evidence="5">
    <location>
        <begin position="476"/>
        <end position="561"/>
    </location>
</feature>
<evidence type="ECO:0000313" key="6">
    <source>
        <dbReference type="EMBL" id="RDB25423.1"/>
    </source>
</evidence>
<dbReference type="EMBL" id="LUEZ02000041">
    <property type="protein sequence ID" value="RDB25423.1"/>
    <property type="molecule type" value="Genomic_DNA"/>
</dbReference>
<dbReference type="Pfam" id="PF00501">
    <property type="entry name" value="AMP-binding"/>
    <property type="match status" value="1"/>
</dbReference>
<dbReference type="GO" id="GO:0016405">
    <property type="term" value="F:CoA-ligase activity"/>
    <property type="evidence" value="ECO:0007669"/>
    <property type="project" value="TreeGrafter"/>
</dbReference>
<dbReference type="InterPro" id="IPR000873">
    <property type="entry name" value="AMP-dep_synth/lig_dom"/>
</dbReference>
<dbReference type="Gene3D" id="2.30.38.10">
    <property type="entry name" value="Luciferase, Domain 3"/>
    <property type="match status" value="1"/>
</dbReference>
<evidence type="ECO:0000259" key="4">
    <source>
        <dbReference type="Pfam" id="PF00501"/>
    </source>
</evidence>
<keyword evidence="3" id="KW-1133">Transmembrane helix</keyword>
<accession>A0A369K0M5</accession>
<protein>
    <submittedName>
        <fullName evidence="6">4-coumarate--CoA ligase 1</fullName>
    </submittedName>
</protein>
<keyword evidence="3" id="KW-0472">Membrane</keyword>
<evidence type="ECO:0000313" key="7">
    <source>
        <dbReference type="Proteomes" id="UP000076154"/>
    </source>
</evidence>
<feature type="transmembrane region" description="Helical" evidence="3">
    <location>
        <begin position="83"/>
        <end position="105"/>
    </location>
</feature>
<proteinExistence type="inferred from homology"/>
<evidence type="ECO:0000256" key="3">
    <source>
        <dbReference type="SAM" id="Phobius"/>
    </source>
</evidence>
<sequence length="583" mass="63609">MAPRIYVSAVPSVVTYKRSIFTHLFSSTDPTTVGVYPSTFPVFIDAATGTTLTRGQLKELALCFGYGLLRHPKLARQKRGDTLLIFLSNSITFPVVLFGAVAAGIKCSPANTAYVSRELKHQYTDSGAIIIATSLEGLPVVQDMFRSLGIDEEEQVKRIVVIGNGLGWAGGPDSHIEQNRFVRMEELLSLGTLKREEPFDDLAAHETCYICYSSGTTGKPKGVETTHANLTTVVDIGRPVTSIYHGQDRLLGVLPFFHIYGAVALLHVPIMTGSPVIIQTRFDPTQFCANIEKFKITVAMVVPPVLVVLARHPAVDAYNLSSLRVAFSAAAPLGNELIMQVAERFHSKGSSIAVMQGYGLTETSPITHILPPSVALQKAGSIGILLPNLEARIVVDGDGEGLVDAAEGEPGELWIRGPTIMKGYLNNKNATVEAITKDGWFKSGDICIRDKEGFYWIVDRRKELIKYKGFQVPPSELESVLLTHPDIADAAVIGVNNPTEATEMPRAYVVHADPTRIRTQSARDTFSQRVKTWIESKVASHKFLRGGVVVIEEIPKSAAGKILRRELRERAKSETAPAARAKL</sequence>
<dbReference type="AlphaFoldDB" id="A0A369K0M5"/>
<dbReference type="STRING" id="39966.A0A369K0M5"/>
<name>A0A369K0M5_HYPMA</name>
<dbReference type="InterPro" id="IPR025110">
    <property type="entry name" value="AMP-bd_C"/>
</dbReference>
<dbReference type="OrthoDB" id="1898221at2759"/>
<keyword evidence="2 6" id="KW-0436">Ligase</keyword>
<dbReference type="SUPFAM" id="SSF56801">
    <property type="entry name" value="Acetyl-CoA synthetase-like"/>
    <property type="match status" value="1"/>
</dbReference>
<reference evidence="6" key="1">
    <citation type="submission" date="2018-04" db="EMBL/GenBank/DDBJ databases">
        <title>Whole genome sequencing of Hypsizygus marmoreus.</title>
        <authorList>
            <person name="Choi I.-G."/>
            <person name="Min B."/>
            <person name="Kim J.-G."/>
            <person name="Kim S."/>
            <person name="Oh Y.-L."/>
            <person name="Kong W.-S."/>
            <person name="Park H."/>
            <person name="Jeong J."/>
            <person name="Song E.-S."/>
        </authorList>
    </citation>
    <scope>NUCLEOTIDE SEQUENCE [LARGE SCALE GENOMIC DNA]</scope>
    <source>
        <strain evidence="6">51987-8</strain>
    </source>
</reference>
<evidence type="ECO:0000259" key="5">
    <source>
        <dbReference type="Pfam" id="PF13193"/>
    </source>
</evidence>
<dbReference type="Pfam" id="PF13193">
    <property type="entry name" value="AMP-binding_C"/>
    <property type="match status" value="1"/>
</dbReference>
<organism evidence="6 7">
    <name type="scientific">Hypsizygus marmoreus</name>
    <name type="common">White beech mushroom</name>
    <name type="synonym">Agaricus marmoreus</name>
    <dbReference type="NCBI Taxonomy" id="39966"/>
    <lineage>
        <taxon>Eukaryota</taxon>
        <taxon>Fungi</taxon>
        <taxon>Dikarya</taxon>
        <taxon>Basidiomycota</taxon>
        <taxon>Agaricomycotina</taxon>
        <taxon>Agaricomycetes</taxon>
        <taxon>Agaricomycetidae</taxon>
        <taxon>Agaricales</taxon>
        <taxon>Tricholomatineae</taxon>
        <taxon>Lyophyllaceae</taxon>
        <taxon>Hypsizygus</taxon>
    </lineage>
</organism>
<comment type="similarity">
    <text evidence="1">Belongs to the ATP-dependent AMP-binding enzyme family.</text>
</comment>
<dbReference type="PANTHER" id="PTHR24096:SF149">
    <property type="entry name" value="AMP-BINDING DOMAIN-CONTAINING PROTEIN-RELATED"/>
    <property type="match status" value="1"/>
</dbReference>